<evidence type="ECO:0000256" key="1">
    <source>
        <dbReference type="ARBA" id="ARBA00001947"/>
    </source>
</evidence>
<feature type="domain" description="Peptidase M14" evidence="7">
    <location>
        <begin position="30"/>
        <end position="296"/>
    </location>
</feature>
<dbReference type="InterPro" id="IPR000834">
    <property type="entry name" value="Peptidase_M14"/>
</dbReference>
<evidence type="ECO:0000256" key="4">
    <source>
        <dbReference type="ARBA" id="ARBA00022801"/>
    </source>
</evidence>
<evidence type="ECO:0000256" key="2">
    <source>
        <dbReference type="ARBA" id="ARBA00005988"/>
    </source>
</evidence>
<keyword evidence="4" id="KW-0378">Hydrolase</keyword>
<gene>
    <name evidence="8" type="ORF">MNBD_GAMMA03-1531</name>
</gene>
<dbReference type="GO" id="GO:0008270">
    <property type="term" value="F:zinc ion binding"/>
    <property type="evidence" value="ECO:0007669"/>
    <property type="project" value="InterPro"/>
</dbReference>
<dbReference type="PROSITE" id="PS52035">
    <property type="entry name" value="PEPTIDASE_M14"/>
    <property type="match status" value="1"/>
</dbReference>
<comment type="cofactor">
    <cofactor evidence="1">
        <name>Zn(2+)</name>
        <dbReference type="ChEBI" id="CHEBI:29105"/>
    </cofactor>
</comment>
<proteinExistence type="inferred from homology"/>
<keyword evidence="6" id="KW-0482">Metalloprotease</keyword>
<dbReference type="PANTHER" id="PTHR11705:SF143">
    <property type="entry name" value="SLL0236 PROTEIN"/>
    <property type="match status" value="1"/>
</dbReference>
<dbReference type="GO" id="GO:0006508">
    <property type="term" value="P:proteolysis"/>
    <property type="evidence" value="ECO:0007669"/>
    <property type="project" value="UniProtKB-KW"/>
</dbReference>
<dbReference type="GO" id="GO:0005615">
    <property type="term" value="C:extracellular space"/>
    <property type="evidence" value="ECO:0007669"/>
    <property type="project" value="TreeGrafter"/>
</dbReference>
<dbReference type="Gene3D" id="3.40.630.10">
    <property type="entry name" value="Zn peptidases"/>
    <property type="match status" value="1"/>
</dbReference>
<comment type="similarity">
    <text evidence="2">Belongs to the peptidase M14 family.</text>
</comment>
<evidence type="ECO:0000259" key="7">
    <source>
        <dbReference type="PROSITE" id="PS52035"/>
    </source>
</evidence>
<keyword evidence="3" id="KW-0645">Protease</keyword>
<dbReference type="PANTHER" id="PTHR11705">
    <property type="entry name" value="PROTEASE FAMILY M14 CARBOXYPEPTIDASE A,B"/>
    <property type="match status" value="1"/>
</dbReference>
<dbReference type="SUPFAM" id="SSF53187">
    <property type="entry name" value="Zn-dependent exopeptidases"/>
    <property type="match status" value="1"/>
</dbReference>
<protein>
    <submittedName>
        <fullName evidence="8">Peptidase M14, carboxypeptidase A</fullName>
    </submittedName>
</protein>
<reference evidence="8" key="1">
    <citation type="submission" date="2018-06" db="EMBL/GenBank/DDBJ databases">
        <authorList>
            <person name="Zhirakovskaya E."/>
        </authorList>
    </citation>
    <scope>NUCLEOTIDE SEQUENCE</scope>
</reference>
<keyword evidence="5" id="KW-0862">Zinc</keyword>
<name>A0A3B0VXA2_9ZZZZ</name>
<evidence type="ECO:0000256" key="6">
    <source>
        <dbReference type="ARBA" id="ARBA00023049"/>
    </source>
</evidence>
<dbReference type="Pfam" id="PF00246">
    <property type="entry name" value="Peptidase_M14"/>
    <property type="match status" value="1"/>
</dbReference>
<evidence type="ECO:0000256" key="5">
    <source>
        <dbReference type="ARBA" id="ARBA00022833"/>
    </source>
</evidence>
<accession>A0A3B0VXA2</accession>
<organism evidence="8">
    <name type="scientific">hydrothermal vent metagenome</name>
    <dbReference type="NCBI Taxonomy" id="652676"/>
    <lineage>
        <taxon>unclassified sequences</taxon>
        <taxon>metagenomes</taxon>
        <taxon>ecological metagenomes</taxon>
    </lineage>
</organism>
<keyword evidence="8" id="KW-0121">Carboxypeptidase</keyword>
<dbReference type="SMART" id="SM00631">
    <property type="entry name" value="Zn_pept"/>
    <property type="match status" value="1"/>
</dbReference>
<evidence type="ECO:0000313" key="8">
    <source>
        <dbReference type="EMBL" id="VAW48258.1"/>
    </source>
</evidence>
<sequence length="300" mass="34396">MQKQLFMLFMLLSISLTTMANNKTPTAKNLYIPSSEIKKFCKDLATKLRTVKYQGCLQLELQVATTQSIEGRPLTYREYIPETIASVPKRPKGRILFLSGIHGDEYSSISITYLWMLAMLKHPESTGQHWLFLPLANPDGLLGQKPSTRMNARGVDLNRNFPSPDWEQLALPYWKHFYRKNKRRYPGPDPASEPETQWLVETIERFKPNAIISVHAPYGLIDYDGPEHATPDNIGSLKHKELGTYPGSLGRYAGEYLNIPVLTLELHAAGSMPSEKEIYNIWQDIEKWAQIKLKRKETDF</sequence>
<dbReference type="EMBL" id="UOFC01000195">
    <property type="protein sequence ID" value="VAW48258.1"/>
    <property type="molecule type" value="Genomic_DNA"/>
</dbReference>
<dbReference type="GO" id="GO:0004181">
    <property type="term" value="F:metallocarboxypeptidase activity"/>
    <property type="evidence" value="ECO:0007669"/>
    <property type="project" value="InterPro"/>
</dbReference>
<dbReference type="AlphaFoldDB" id="A0A3B0VXA2"/>
<evidence type="ECO:0000256" key="3">
    <source>
        <dbReference type="ARBA" id="ARBA00022670"/>
    </source>
</evidence>